<name>A0A2M8P647_9CHLR</name>
<dbReference type="InterPro" id="IPR050206">
    <property type="entry name" value="FtsK/SpoIIIE/SftA"/>
</dbReference>
<reference evidence="4 5" key="1">
    <citation type="submission" date="2017-11" db="EMBL/GenBank/DDBJ databases">
        <title>Evolution of Phototrophy in the Chloroflexi Phylum Driven by Horizontal Gene Transfer.</title>
        <authorList>
            <person name="Ward L.M."/>
            <person name="Hemp J."/>
            <person name="Shih P.M."/>
            <person name="Mcglynn S.E."/>
            <person name="Fischer W."/>
        </authorList>
    </citation>
    <scope>NUCLEOTIDE SEQUENCE [LARGE SCALE GENOMIC DNA]</scope>
    <source>
        <strain evidence="4">JP3_13</strain>
    </source>
</reference>
<accession>A0A2M8P647</accession>
<feature type="domain" description="FtsK" evidence="3">
    <location>
        <begin position="1"/>
        <end position="68"/>
    </location>
</feature>
<dbReference type="Gene3D" id="3.40.50.300">
    <property type="entry name" value="P-loop containing nucleotide triphosphate hydrolases"/>
    <property type="match status" value="1"/>
</dbReference>
<organism evidence="4 5">
    <name type="scientific">Candidatus Thermofonsia Clade 1 bacterium</name>
    <dbReference type="NCBI Taxonomy" id="2364210"/>
    <lineage>
        <taxon>Bacteria</taxon>
        <taxon>Bacillati</taxon>
        <taxon>Chloroflexota</taxon>
        <taxon>Candidatus Thermofontia</taxon>
        <taxon>Candidatus Thermofonsia Clade 1</taxon>
    </lineage>
</organism>
<dbReference type="Proteomes" id="UP000229681">
    <property type="component" value="Unassembled WGS sequence"/>
</dbReference>
<dbReference type="AlphaFoldDB" id="A0A2M8P647"/>
<keyword evidence="1" id="KW-0547">Nucleotide-binding</keyword>
<dbReference type="EMBL" id="PGTM01001175">
    <property type="protein sequence ID" value="PJF33020.1"/>
    <property type="molecule type" value="Genomic_DNA"/>
</dbReference>
<dbReference type="PANTHER" id="PTHR22683:SF1">
    <property type="entry name" value="TYPE VII SECRETION SYSTEM PROTEIN ESSC"/>
    <property type="match status" value="1"/>
</dbReference>
<evidence type="ECO:0000256" key="1">
    <source>
        <dbReference type="ARBA" id="ARBA00022741"/>
    </source>
</evidence>
<proteinExistence type="predicted"/>
<feature type="non-terminal residue" evidence="4">
    <location>
        <position position="83"/>
    </location>
</feature>
<dbReference type="GO" id="GO:0005524">
    <property type="term" value="F:ATP binding"/>
    <property type="evidence" value="ECO:0007669"/>
    <property type="project" value="UniProtKB-KW"/>
</dbReference>
<evidence type="ECO:0000259" key="3">
    <source>
        <dbReference type="Pfam" id="PF01580"/>
    </source>
</evidence>
<keyword evidence="2" id="KW-0067">ATP-binding</keyword>
<dbReference type="InterPro" id="IPR027417">
    <property type="entry name" value="P-loop_NTPase"/>
</dbReference>
<gene>
    <name evidence="4" type="ORF">CUN49_19630</name>
</gene>
<evidence type="ECO:0000313" key="5">
    <source>
        <dbReference type="Proteomes" id="UP000229681"/>
    </source>
</evidence>
<sequence length="83" mass="9504">ALRALAAIQAENRRRQQFLADHNVEDIAEYHRRLRRYGGIFPPDWQPLPHLVIIVDEFAELTASLPNFLDELVATVRVGRSLG</sequence>
<protein>
    <recommendedName>
        <fullName evidence="3">FtsK domain-containing protein</fullName>
    </recommendedName>
</protein>
<evidence type="ECO:0000313" key="4">
    <source>
        <dbReference type="EMBL" id="PJF33020.1"/>
    </source>
</evidence>
<dbReference type="Pfam" id="PF01580">
    <property type="entry name" value="FtsK_SpoIIIE"/>
    <property type="match status" value="1"/>
</dbReference>
<comment type="caution">
    <text evidence="4">The sequence shown here is derived from an EMBL/GenBank/DDBJ whole genome shotgun (WGS) entry which is preliminary data.</text>
</comment>
<feature type="non-terminal residue" evidence="4">
    <location>
        <position position="1"/>
    </location>
</feature>
<dbReference type="PANTHER" id="PTHR22683">
    <property type="entry name" value="SPORULATION PROTEIN RELATED"/>
    <property type="match status" value="1"/>
</dbReference>
<dbReference type="GO" id="GO:0003677">
    <property type="term" value="F:DNA binding"/>
    <property type="evidence" value="ECO:0007669"/>
    <property type="project" value="InterPro"/>
</dbReference>
<evidence type="ECO:0000256" key="2">
    <source>
        <dbReference type="ARBA" id="ARBA00022840"/>
    </source>
</evidence>
<dbReference type="InterPro" id="IPR002543">
    <property type="entry name" value="FtsK_dom"/>
</dbReference>